<dbReference type="PROSITE" id="PS00602">
    <property type="entry name" value="ALDOLASE_CLASS_II_1"/>
    <property type="match status" value="1"/>
</dbReference>
<evidence type="ECO:0000256" key="2">
    <source>
        <dbReference type="ARBA" id="ARBA00022723"/>
    </source>
</evidence>
<accession>A0ABW3L7I1</accession>
<dbReference type="Gene3D" id="3.20.20.70">
    <property type="entry name" value="Aldolase class I"/>
    <property type="match status" value="1"/>
</dbReference>
<keyword evidence="2" id="KW-0479">Metal-binding</keyword>
<evidence type="ECO:0000256" key="3">
    <source>
        <dbReference type="ARBA" id="ARBA00022833"/>
    </source>
</evidence>
<dbReference type="PANTHER" id="PTHR30304">
    <property type="entry name" value="D-TAGATOSE-1,6-BISPHOSPHATE ALDOLASE"/>
    <property type="match status" value="1"/>
</dbReference>
<sequence length="287" mass="30955">MALVSLSKILTKALNGRYGIGHFDVHNLEWMQAVLNAAKEERSPVILGVTEDAVSYFGGFSVPVKLAEALIKEMKLGVPVVVHLDHGSSVENCIKAIDAGFTSVMIDASHHPLDENIRQTKEVVTYARKYGVTVEAEVGSVGGSEGSDKVTDPVYADPIECIDLVKRTQVDCLAPALGSVHGIYRGAPKLDFEGMKEISQLTKVPLVLHGSSGLSADHIKRTIALGTAKINVNADNHLSFSKAVRNCLENDKGLYDASVYGSLGREQLKETIRIKMRLFGSVGKAIE</sequence>
<name>A0ABW3L7I1_9BACI</name>
<protein>
    <submittedName>
        <fullName evidence="5">Class II fructose-1,6-bisphosphate aldolase</fullName>
        <ecNumber evidence="5">4.1.2.13</ecNumber>
    </submittedName>
</protein>
<dbReference type="SUPFAM" id="SSF51569">
    <property type="entry name" value="Aldolase"/>
    <property type="match status" value="1"/>
</dbReference>
<dbReference type="NCBIfam" id="TIGR00167">
    <property type="entry name" value="cbbA"/>
    <property type="match status" value="1"/>
</dbReference>
<dbReference type="Proteomes" id="UP001596990">
    <property type="component" value="Unassembled WGS sequence"/>
</dbReference>
<dbReference type="NCBIfam" id="TIGR01859">
    <property type="entry name" value="fruc_bis_ald"/>
    <property type="match status" value="1"/>
</dbReference>
<evidence type="ECO:0000313" key="6">
    <source>
        <dbReference type="Proteomes" id="UP001596990"/>
    </source>
</evidence>
<dbReference type="InterPro" id="IPR050246">
    <property type="entry name" value="Class_II_FBP_aldolase"/>
</dbReference>
<proteinExistence type="predicted"/>
<gene>
    <name evidence="5" type="primary">fba</name>
    <name evidence="5" type="ORF">ACFQ2J_17875</name>
</gene>
<keyword evidence="3" id="KW-0862">Zinc</keyword>
<keyword evidence="6" id="KW-1185">Reference proteome</keyword>
<dbReference type="EC" id="4.1.2.13" evidence="5"/>
<evidence type="ECO:0000256" key="4">
    <source>
        <dbReference type="ARBA" id="ARBA00023239"/>
    </source>
</evidence>
<dbReference type="PANTHER" id="PTHR30304:SF0">
    <property type="entry name" value="D-TAGATOSE-1,6-BISPHOSPHATE ALDOLASE SUBUNIT GATY-RELATED"/>
    <property type="match status" value="1"/>
</dbReference>
<dbReference type="InterPro" id="IPR011289">
    <property type="entry name" value="Fruc_bis_ald_class-2"/>
</dbReference>
<evidence type="ECO:0000256" key="1">
    <source>
        <dbReference type="ARBA" id="ARBA00001947"/>
    </source>
</evidence>
<dbReference type="CDD" id="cd00947">
    <property type="entry name" value="TBP_aldolase_IIB"/>
    <property type="match status" value="1"/>
</dbReference>
<dbReference type="PROSITE" id="PS00806">
    <property type="entry name" value="ALDOLASE_CLASS_II_2"/>
    <property type="match status" value="1"/>
</dbReference>
<dbReference type="RefSeq" id="WP_386063830.1">
    <property type="nucleotide sequence ID" value="NZ_JBHTKL010000006.1"/>
</dbReference>
<dbReference type="InterPro" id="IPR013785">
    <property type="entry name" value="Aldolase_TIM"/>
</dbReference>
<dbReference type="InterPro" id="IPR000771">
    <property type="entry name" value="FBA_II"/>
</dbReference>
<evidence type="ECO:0000313" key="5">
    <source>
        <dbReference type="EMBL" id="MFD1021063.1"/>
    </source>
</evidence>
<comment type="cofactor">
    <cofactor evidence="1">
        <name>Zn(2+)</name>
        <dbReference type="ChEBI" id="CHEBI:29105"/>
    </cofactor>
</comment>
<dbReference type="Pfam" id="PF01116">
    <property type="entry name" value="F_bP_aldolase"/>
    <property type="match status" value="1"/>
</dbReference>
<comment type="caution">
    <text evidence="5">The sequence shown here is derived from an EMBL/GenBank/DDBJ whole genome shotgun (WGS) entry which is preliminary data.</text>
</comment>
<dbReference type="EMBL" id="JBHTKL010000006">
    <property type="protein sequence ID" value="MFD1021063.1"/>
    <property type="molecule type" value="Genomic_DNA"/>
</dbReference>
<dbReference type="PIRSF" id="PIRSF001359">
    <property type="entry name" value="F_bP_aldolase_II"/>
    <property type="match status" value="1"/>
</dbReference>
<reference evidence="6" key="1">
    <citation type="journal article" date="2019" name="Int. J. Syst. Evol. Microbiol.">
        <title>The Global Catalogue of Microorganisms (GCM) 10K type strain sequencing project: providing services to taxonomists for standard genome sequencing and annotation.</title>
        <authorList>
            <consortium name="The Broad Institute Genomics Platform"/>
            <consortium name="The Broad Institute Genome Sequencing Center for Infectious Disease"/>
            <person name="Wu L."/>
            <person name="Ma J."/>
        </authorList>
    </citation>
    <scope>NUCLEOTIDE SEQUENCE [LARGE SCALE GENOMIC DNA]</scope>
    <source>
        <strain evidence="6">CCUG 56607</strain>
    </source>
</reference>
<organism evidence="5 6">
    <name type="scientific">Thalassobacillus hwangdonensis</name>
    <dbReference type="NCBI Taxonomy" id="546108"/>
    <lineage>
        <taxon>Bacteria</taxon>
        <taxon>Bacillati</taxon>
        <taxon>Bacillota</taxon>
        <taxon>Bacilli</taxon>
        <taxon>Bacillales</taxon>
        <taxon>Bacillaceae</taxon>
        <taxon>Thalassobacillus</taxon>
    </lineage>
</organism>
<keyword evidence="4 5" id="KW-0456">Lyase</keyword>
<dbReference type="GO" id="GO:0004332">
    <property type="term" value="F:fructose-bisphosphate aldolase activity"/>
    <property type="evidence" value="ECO:0007669"/>
    <property type="project" value="UniProtKB-EC"/>
</dbReference>